<name>A0AA96GE63_9BACT</name>
<evidence type="ECO:0000259" key="3">
    <source>
        <dbReference type="Pfam" id="PF10017"/>
    </source>
</evidence>
<dbReference type="PANTHER" id="PTHR43397:SF1">
    <property type="entry name" value="ERGOTHIONEINE BIOSYNTHESIS PROTEIN 1"/>
    <property type="match status" value="1"/>
</dbReference>
<dbReference type="Pfam" id="PF10017">
    <property type="entry name" value="Methyltransf_33"/>
    <property type="match status" value="1"/>
</dbReference>
<keyword evidence="2" id="KW-0808">Transferase</keyword>
<dbReference type="PANTHER" id="PTHR43397">
    <property type="entry name" value="ERGOTHIONEINE BIOSYNTHESIS PROTEIN 1"/>
    <property type="match status" value="1"/>
</dbReference>
<dbReference type="AlphaFoldDB" id="A0AA96GE63"/>
<dbReference type="CDD" id="cd02440">
    <property type="entry name" value="AdoMet_MTases"/>
    <property type="match status" value="1"/>
</dbReference>
<organism evidence="4 5">
    <name type="scientific">Candidatus Nitrospira allomarina</name>
    <dbReference type="NCBI Taxonomy" id="3020900"/>
    <lineage>
        <taxon>Bacteria</taxon>
        <taxon>Pseudomonadati</taxon>
        <taxon>Nitrospirota</taxon>
        <taxon>Nitrospiria</taxon>
        <taxon>Nitrospirales</taxon>
        <taxon>Nitrospiraceae</taxon>
        <taxon>Nitrospira</taxon>
    </lineage>
</organism>
<accession>A0AA96GE63</accession>
<dbReference type="Proteomes" id="UP001302719">
    <property type="component" value="Chromosome"/>
</dbReference>
<dbReference type="RefSeq" id="WP_312641504.1">
    <property type="nucleotide sequence ID" value="NZ_CP116967.1"/>
</dbReference>
<dbReference type="PIRSF" id="PIRSF018005">
    <property type="entry name" value="UCP018005"/>
    <property type="match status" value="1"/>
</dbReference>
<dbReference type="SUPFAM" id="SSF53335">
    <property type="entry name" value="S-adenosyl-L-methionine-dependent methyltransferases"/>
    <property type="match status" value="1"/>
</dbReference>
<evidence type="ECO:0000313" key="4">
    <source>
        <dbReference type="EMBL" id="WNM57243.1"/>
    </source>
</evidence>
<protein>
    <submittedName>
        <fullName evidence="4">L-histidine N(Alpha)-methyltransferase</fullName>
    </submittedName>
</protein>
<evidence type="ECO:0000313" key="5">
    <source>
        <dbReference type="Proteomes" id="UP001302719"/>
    </source>
</evidence>
<dbReference type="GO" id="GO:0032259">
    <property type="term" value="P:methylation"/>
    <property type="evidence" value="ECO:0007669"/>
    <property type="project" value="UniProtKB-KW"/>
</dbReference>
<proteinExistence type="predicted"/>
<sequence>MSFQFHNLRSGAAAPSSDDLFAQTVLTGLSRRPKCLPSWLIFDDRGSQIFNEITKLEGYHPAQCEYEIFKNQKQAITDLLGNQTFRVIELGAGDGGKTQILLQHCLQSRLTFEYVPIDISEGAIKTLLASLESRFGGGAMSVTGLAADYFDGLRAIGEQTRVRNFVLFLGSTIGNFELPAAERFIGKLRESLNEGDYIMMGFDLMKHPKTLYAAYNDSTGVFERFNLHLLDVLNQKLGANFVKERYVQQGQYNPQSHAVESFVYSTLEQVVSIEALDKEFHFEAWEPMQTEHSYKYTQSEIEMLAEKNGCRIVTHLFDANKHFVNSIWEVKK</sequence>
<dbReference type="GO" id="GO:0008168">
    <property type="term" value="F:methyltransferase activity"/>
    <property type="evidence" value="ECO:0007669"/>
    <property type="project" value="UniProtKB-KW"/>
</dbReference>
<evidence type="ECO:0000256" key="2">
    <source>
        <dbReference type="ARBA" id="ARBA00022679"/>
    </source>
</evidence>
<dbReference type="InterPro" id="IPR029063">
    <property type="entry name" value="SAM-dependent_MTases_sf"/>
</dbReference>
<dbReference type="InterPro" id="IPR017804">
    <property type="entry name" value="MeTrfase_EgtD-like"/>
</dbReference>
<feature type="domain" description="Histidine-specific methyltransferase SAM-dependent" evidence="3">
    <location>
        <begin position="21"/>
        <end position="328"/>
    </location>
</feature>
<keyword evidence="1" id="KW-0489">Methyltransferase</keyword>
<reference evidence="4 5" key="1">
    <citation type="submission" date="2023-01" db="EMBL/GenBank/DDBJ databases">
        <title>Cultivation and genomic characterization of new, ubiquitous marine nitrite-oxidizing bacteria from the Nitrospirales.</title>
        <authorList>
            <person name="Mueller A.J."/>
            <person name="Daebeler A."/>
            <person name="Herbold C.W."/>
            <person name="Kirkegaard R.H."/>
            <person name="Daims H."/>
        </authorList>
    </citation>
    <scope>NUCLEOTIDE SEQUENCE [LARGE SCALE GENOMIC DNA]</scope>
    <source>
        <strain evidence="4 5">VA</strain>
    </source>
</reference>
<dbReference type="InterPro" id="IPR051128">
    <property type="entry name" value="EgtD_Methyltrsf_superfamily"/>
</dbReference>
<dbReference type="InterPro" id="IPR019257">
    <property type="entry name" value="MeTrfase_dom"/>
</dbReference>
<keyword evidence="5" id="KW-1185">Reference proteome</keyword>
<dbReference type="Gene3D" id="3.40.50.150">
    <property type="entry name" value="Vaccinia Virus protein VP39"/>
    <property type="match status" value="1"/>
</dbReference>
<evidence type="ECO:0000256" key="1">
    <source>
        <dbReference type="ARBA" id="ARBA00022603"/>
    </source>
</evidence>
<dbReference type="EMBL" id="CP116967">
    <property type="protein sequence ID" value="WNM57243.1"/>
    <property type="molecule type" value="Genomic_DNA"/>
</dbReference>
<dbReference type="KEGG" id="nall:PP769_14850"/>
<gene>
    <name evidence="4" type="ORF">PP769_14850</name>
</gene>